<evidence type="ECO:0000259" key="1">
    <source>
        <dbReference type="Pfam" id="PF13439"/>
    </source>
</evidence>
<dbReference type="PANTHER" id="PTHR12526">
    <property type="entry name" value="GLYCOSYLTRANSFERASE"/>
    <property type="match status" value="1"/>
</dbReference>
<feature type="domain" description="Glycosyltransferase subfamily 4-like N-terminal" evidence="1">
    <location>
        <begin position="18"/>
        <end position="183"/>
    </location>
</feature>
<accession>A0A2H0BT98</accession>
<dbReference type="EMBL" id="PCSZ01000021">
    <property type="protein sequence ID" value="PIP60861.1"/>
    <property type="molecule type" value="Genomic_DNA"/>
</dbReference>
<name>A0A2H0BT98_9BACT</name>
<evidence type="ECO:0000313" key="2">
    <source>
        <dbReference type="EMBL" id="PIP60861.1"/>
    </source>
</evidence>
<organism evidence="2 3">
    <name type="scientific">Candidatus Uhrbacteria bacterium CG22_combo_CG10-13_8_21_14_all_47_17</name>
    <dbReference type="NCBI Taxonomy" id="1975041"/>
    <lineage>
        <taxon>Bacteria</taxon>
        <taxon>Candidatus Uhriibacteriota</taxon>
    </lineage>
</organism>
<dbReference type="SUPFAM" id="SSF53756">
    <property type="entry name" value="UDP-Glycosyltransferase/glycogen phosphorylase"/>
    <property type="match status" value="1"/>
</dbReference>
<dbReference type="AlphaFoldDB" id="A0A2H0BT98"/>
<gene>
    <name evidence="2" type="ORF">COX00_00925</name>
</gene>
<dbReference type="Proteomes" id="UP000231581">
    <property type="component" value="Unassembled WGS sequence"/>
</dbReference>
<sequence>MNQAKKRIAIMITLAEQGGAQHFVTLFAEKLIASGHEVTVYAGSGTWLADALERRHIPFKRIPHLSRDIRIFDDIRVILWLRKELKQQRVDALHLNSTKMSIVGSIAGRLAKTPRIVYRIGGWVFLERLSPLKKNIYKWLEIWTAKNKDVIVCVHPGDVEVAKRVGIKPKKEVIAIPNGVQLAKFDQNLKPWQEARTLLHLPNNAPIFGTVANFFPAKQLDRYMNACRRVANELPGAKFVLLGDGREYANIEERRKSLGLEDAVILAGECSNASELLKAFDVFVLPSAKEGMSWALLEAMAAALPCVATNVGAASWMFEDDKGGWLASPQDMNEVADAMLAAYASLPENEKGKRARVIIEMRFPLSKTLELSERSLVG</sequence>
<evidence type="ECO:0000313" key="3">
    <source>
        <dbReference type="Proteomes" id="UP000231581"/>
    </source>
</evidence>
<comment type="caution">
    <text evidence="2">The sequence shown here is derived from an EMBL/GenBank/DDBJ whole genome shotgun (WGS) entry which is preliminary data.</text>
</comment>
<dbReference type="Pfam" id="PF13692">
    <property type="entry name" value="Glyco_trans_1_4"/>
    <property type="match status" value="1"/>
</dbReference>
<dbReference type="InterPro" id="IPR028098">
    <property type="entry name" value="Glyco_trans_4-like_N"/>
</dbReference>
<dbReference type="Gene3D" id="3.40.50.2000">
    <property type="entry name" value="Glycogen Phosphorylase B"/>
    <property type="match status" value="2"/>
</dbReference>
<reference evidence="2 3" key="1">
    <citation type="submission" date="2017-09" db="EMBL/GenBank/DDBJ databases">
        <title>Depth-based differentiation of microbial function through sediment-hosted aquifers and enrichment of novel symbionts in the deep terrestrial subsurface.</title>
        <authorList>
            <person name="Probst A.J."/>
            <person name="Ladd B."/>
            <person name="Jarett J.K."/>
            <person name="Geller-Mcgrath D.E."/>
            <person name="Sieber C.M."/>
            <person name="Emerson J.B."/>
            <person name="Anantharaman K."/>
            <person name="Thomas B.C."/>
            <person name="Malmstrom R."/>
            <person name="Stieglmeier M."/>
            <person name="Klingl A."/>
            <person name="Woyke T."/>
            <person name="Ryan C.M."/>
            <person name="Banfield J.F."/>
        </authorList>
    </citation>
    <scope>NUCLEOTIDE SEQUENCE [LARGE SCALE GENOMIC DNA]</scope>
    <source>
        <strain evidence="2">CG22_combo_CG10-13_8_21_14_all_47_17</strain>
    </source>
</reference>
<protein>
    <recommendedName>
        <fullName evidence="1">Glycosyltransferase subfamily 4-like N-terminal domain-containing protein</fullName>
    </recommendedName>
</protein>
<proteinExistence type="predicted"/>
<dbReference type="Pfam" id="PF13439">
    <property type="entry name" value="Glyco_transf_4"/>
    <property type="match status" value="1"/>
</dbReference>
<dbReference type="PANTHER" id="PTHR12526:SF630">
    <property type="entry name" value="GLYCOSYLTRANSFERASE"/>
    <property type="match status" value="1"/>
</dbReference>